<gene>
    <name evidence="1" type="ORF">SAMN03080617_00995</name>
</gene>
<dbReference type="GO" id="GO:0009036">
    <property type="term" value="F:type II site-specific deoxyribonuclease activity"/>
    <property type="evidence" value="ECO:0007669"/>
    <property type="project" value="InterPro"/>
</dbReference>
<accession>A0A1G5WBA4</accession>
<reference evidence="2" key="1">
    <citation type="submission" date="2016-10" db="EMBL/GenBank/DDBJ databases">
        <authorList>
            <person name="Varghese N."/>
            <person name="Submissions S."/>
        </authorList>
    </citation>
    <scope>NUCLEOTIDE SEQUENCE [LARGE SCALE GENOMIC DNA]</scope>
    <source>
        <strain evidence="2">DSM 22703</strain>
    </source>
</reference>
<dbReference type="Proteomes" id="UP000198756">
    <property type="component" value="Unassembled WGS sequence"/>
</dbReference>
<dbReference type="STRING" id="279824.SAMN03080617_00995"/>
<name>A0A1G5WBA4_9BACT</name>
<sequence length="257" mass="29773">MMSRKERHDRLIKIIENFPESRLYWLESVIDILNCPHRFVLKDESSMLYEWSLSFGDALMIHHAFSKEPFTKDKFEHALVTTANLVGIEADFAPRGFRGHDIIVENTKISLKTQADKSIKIDSIWISKYMELGKGDWSDQPSQLFGLVEAFTNHLKDSEKIWILRCLTKFPNWKYELVEIPKDLLLRSRDGVLEMKLDSRQMPKPGYCSVYGGSGSLDFQLYFDGGGERKLQIKNLNKGLCKVIGEWSFEPSPYIVE</sequence>
<evidence type="ECO:0000313" key="2">
    <source>
        <dbReference type="Proteomes" id="UP000198756"/>
    </source>
</evidence>
<proteinExistence type="predicted"/>
<dbReference type="Pfam" id="PF17411">
    <property type="entry name" value="SmaI"/>
    <property type="match status" value="1"/>
</dbReference>
<keyword evidence="2" id="KW-1185">Reference proteome</keyword>
<dbReference type="EMBL" id="FMXE01000006">
    <property type="protein sequence ID" value="SDA55353.1"/>
    <property type="molecule type" value="Genomic_DNA"/>
</dbReference>
<dbReference type="AlphaFoldDB" id="A0A1G5WBA4"/>
<protein>
    <submittedName>
        <fullName evidence="1">Type II restriction enzyme</fullName>
    </submittedName>
</protein>
<organism evidence="1 2">
    <name type="scientific">Algoriphagus alkaliphilus</name>
    <dbReference type="NCBI Taxonomy" id="279824"/>
    <lineage>
        <taxon>Bacteria</taxon>
        <taxon>Pseudomonadati</taxon>
        <taxon>Bacteroidota</taxon>
        <taxon>Cytophagia</taxon>
        <taxon>Cytophagales</taxon>
        <taxon>Cyclobacteriaceae</taxon>
        <taxon>Algoriphagus</taxon>
    </lineage>
</organism>
<evidence type="ECO:0000313" key="1">
    <source>
        <dbReference type="EMBL" id="SDA55353.1"/>
    </source>
</evidence>
<dbReference type="InterPro" id="IPR049519">
    <property type="entry name" value="SmaI"/>
</dbReference>